<keyword evidence="5" id="KW-1185">Reference proteome</keyword>
<dbReference type="AlphaFoldDB" id="A0A433QRV1"/>
<dbReference type="GO" id="GO:0004519">
    <property type="term" value="F:endonuclease activity"/>
    <property type="evidence" value="ECO:0007669"/>
    <property type="project" value="InterPro"/>
</dbReference>
<reference evidence="4 5" key="1">
    <citation type="journal article" date="2018" name="New Phytol.">
        <title>Phylogenomics of Endogonaceae and evolution of mycorrhizas within Mucoromycota.</title>
        <authorList>
            <person name="Chang Y."/>
            <person name="Desiro A."/>
            <person name="Na H."/>
            <person name="Sandor L."/>
            <person name="Lipzen A."/>
            <person name="Clum A."/>
            <person name="Barry K."/>
            <person name="Grigoriev I.V."/>
            <person name="Martin F.M."/>
            <person name="Stajich J.E."/>
            <person name="Smith M.E."/>
            <person name="Bonito G."/>
            <person name="Spatafora J.W."/>
        </authorList>
    </citation>
    <scope>NUCLEOTIDE SEQUENCE [LARGE SCALE GENOMIC DNA]</scope>
    <source>
        <strain evidence="4 5">AD002</strain>
    </source>
</reference>
<dbReference type="InterPro" id="IPR006350">
    <property type="entry name" value="Intron_endoG1"/>
</dbReference>
<feature type="chain" id="PRO_5019056109" description="GIY-YIG domain-containing protein" evidence="2">
    <location>
        <begin position="23"/>
        <end position="189"/>
    </location>
</feature>
<dbReference type="Proteomes" id="UP000274822">
    <property type="component" value="Unassembled WGS sequence"/>
</dbReference>
<feature type="domain" description="GIY-YIG" evidence="3">
    <location>
        <begin position="54"/>
        <end position="150"/>
    </location>
</feature>
<organism evidence="4 5">
    <name type="scientific">Jimgerdemannia flammicorona</name>
    <dbReference type="NCBI Taxonomy" id="994334"/>
    <lineage>
        <taxon>Eukaryota</taxon>
        <taxon>Fungi</taxon>
        <taxon>Fungi incertae sedis</taxon>
        <taxon>Mucoromycota</taxon>
        <taxon>Mucoromycotina</taxon>
        <taxon>Endogonomycetes</taxon>
        <taxon>Endogonales</taxon>
        <taxon>Endogonaceae</taxon>
        <taxon>Jimgerdemannia</taxon>
    </lineage>
</organism>
<feature type="transmembrane region" description="Helical" evidence="1">
    <location>
        <begin position="96"/>
        <end position="117"/>
    </location>
</feature>
<feature type="signal peptide" evidence="2">
    <location>
        <begin position="1"/>
        <end position="22"/>
    </location>
</feature>
<dbReference type="NCBIfam" id="TIGR01453">
    <property type="entry name" value="grpIintron_endo"/>
    <property type="match status" value="1"/>
</dbReference>
<evidence type="ECO:0000313" key="5">
    <source>
        <dbReference type="Proteomes" id="UP000274822"/>
    </source>
</evidence>
<dbReference type="SMART" id="SM00465">
    <property type="entry name" value="GIYc"/>
    <property type="match status" value="1"/>
</dbReference>
<proteinExistence type="predicted"/>
<keyword evidence="1" id="KW-0472">Membrane</keyword>
<keyword evidence="1" id="KW-0812">Transmembrane</keyword>
<dbReference type="InterPro" id="IPR035901">
    <property type="entry name" value="GIY-YIG_endonuc_sf"/>
</dbReference>
<dbReference type="EMBL" id="RBNJ01001998">
    <property type="protein sequence ID" value="RUS32522.1"/>
    <property type="molecule type" value="Genomic_DNA"/>
</dbReference>
<sequence>MTLFIAWIIILVGSNSVILCEGESFPTAALPSVMQFENLNITDNFASAIKSLKGLAGIYAIRCVITGAIYIGSTIDLSKRMNEHFFHSSNIHLRNAIAKYGIGAFVFIVVEFVEIIAGTSPSEIKALLLSREQLYLNWLFSLPASCRFNFLPPVQDEVISTRQKLKQQSVQQIKVKTIQIERSSQILKY</sequence>
<name>A0A433QRV1_9FUNG</name>
<evidence type="ECO:0000259" key="3">
    <source>
        <dbReference type="PROSITE" id="PS50164"/>
    </source>
</evidence>
<feature type="transmembrane region" description="Helical" evidence="1">
    <location>
        <begin position="55"/>
        <end position="75"/>
    </location>
</feature>
<dbReference type="SUPFAM" id="SSF82771">
    <property type="entry name" value="GIY-YIG endonuclease"/>
    <property type="match status" value="1"/>
</dbReference>
<evidence type="ECO:0000313" key="4">
    <source>
        <dbReference type="EMBL" id="RUS32522.1"/>
    </source>
</evidence>
<dbReference type="Pfam" id="PF01541">
    <property type="entry name" value="GIY-YIG"/>
    <property type="match status" value="1"/>
</dbReference>
<gene>
    <name evidence="4" type="ORF">BC938DRAFT_475173</name>
</gene>
<dbReference type="InterPro" id="IPR000305">
    <property type="entry name" value="GIY-YIG_endonuc"/>
</dbReference>
<comment type="caution">
    <text evidence="4">The sequence shown here is derived from an EMBL/GenBank/DDBJ whole genome shotgun (WGS) entry which is preliminary data.</text>
</comment>
<keyword evidence="2" id="KW-0732">Signal</keyword>
<protein>
    <recommendedName>
        <fullName evidence="3">GIY-YIG domain-containing protein</fullName>
    </recommendedName>
</protein>
<accession>A0A433QRV1</accession>
<dbReference type="PROSITE" id="PS50164">
    <property type="entry name" value="GIY_YIG"/>
    <property type="match status" value="1"/>
</dbReference>
<dbReference type="Gene3D" id="3.40.1440.10">
    <property type="entry name" value="GIY-YIG endonuclease"/>
    <property type="match status" value="1"/>
</dbReference>
<keyword evidence="1" id="KW-1133">Transmembrane helix</keyword>
<evidence type="ECO:0000256" key="1">
    <source>
        <dbReference type="SAM" id="Phobius"/>
    </source>
</evidence>
<evidence type="ECO:0000256" key="2">
    <source>
        <dbReference type="SAM" id="SignalP"/>
    </source>
</evidence>